<dbReference type="GO" id="GO:0005886">
    <property type="term" value="C:plasma membrane"/>
    <property type="evidence" value="ECO:0007669"/>
    <property type="project" value="UniProtKB-SubCell"/>
</dbReference>
<comment type="similarity">
    <text evidence="7">Belongs to the drug/metabolite transporter (DMT) superfamily. Small multidrug resistance (SMR) (TC 2.A.7.1) family. Gdx/SugE subfamily.</text>
</comment>
<dbReference type="Gene3D" id="1.10.3730.20">
    <property type="match status" value="1"/>
</dbReference>
<name>A0A1C7PEB5_9BACT</name>
<dbReference type="OrthoDB" id="21828at2"/>
<proteinExistence type="inferred from homology"/>
<dbReference type="KEGG" id="agl:PYTT_0083"/>
<dbReference type="EMBL" id="LT629973">
    <property type="protein sequence ID" value="SEH70192.1"/>
    <property type="molecule type" value="Genomic_DNA"/>
</dbReference>
<dbReference type="PATRIC" id="fig|1679444.3.peg.246"/>
<keyword evidence="12" id="KW-1185">Reference proteome</keyword>
<keyword evidence="2" id="KW-0813">Transport</keyword>
<evidence type="ECO:0000256" key="2">
    <source>
        <dbReference type="ARBA" id="ARBA00022448"/>
    </source>
</evidence>
<dbReference type="InterPro" id="IPR037185">
    <property type="entry name" value="EmrE-like"/>
</dbReference>
<dbReference type="AlphaFoldDB" id="A0A1C7PEB5"/>
<evidence type="ECO:0000313" key="12">
    <source>
        <dbReference type="Proteomes" id="UP000176204"/>
    </source>
</evidence>
<feature type="transmembrane region" description="Helical" evidence="10">
    <location>
        <begin position="27"/>
        <end position="49"/>
    </location>
</feature>
<evidence type="ECO:0000256" key="6">
    <source>
        <dbReference type="ARBA" id="ARBA00023136"/>
    </source>
</evidence>
<evidence type="ECO:0000256" key="3">
    <source>
        <dbReference type="ARBA" id="ARBA00022475"/>
    </source>
</evidence>
<dbReference type="PANTHER" id="PTHR30561:SF0">
    <property type="entry name" value="GUANIDINIUM EXPORTER"/>
    <property type="match status" value="1"/>
</dbReference>
<evidence type="ECO:0000256" key="7">
    <source>
        <dbReference type="ARBA" id="ARBA00038151"/>
    </source>
</evidence>
<dbReference type="Proteomes" id="UP000176204">
    <property type="component" value="Chromosome I"/>
</dbReference>
<evidence type="ECO:0000256" key="8">
    <source>
        <dbReference type="ARBA" id="ARBA00039168"/>
    </source>
</evidence>
<feature type="transmembrane region" description="Helical" evidence="10">
    <location>
        <begin position="61"/>
        <end position="80"/>
    </location>
</feature>
<keyword evidence="6 10" id="KW-0472">Membrane</keyword>
<organism evidence="11 12">
    <name type="scientific">Akkermansia glycaniphila</name>
    <dbReference type="NCBI Taxonomy" id="1679444"/>
    <lineage>
        <taxon>Bacteria</taxon>
        <taxon>Pseudomonadati</taxon>
        <taxon>Verrucomicrobiota</taxon>
        <taxon>Verrucomicrobiia</taxon>
        <taxon>Verrucomicrobiales</taxon>
        <taxon>Akkermansiaceae</taxon>
        <taxon>Akkermansia</taxon>
    </lineage>
</organism>
<dbReference type="GO" id="GO:0022857">
    <property type="term" value="F:transmembrane transporter activity"/>
    <property type="evidence" value="ECO:0007669"/>
    <property type="project" value="InterPro"/>
</dbReference>
<dbReference type="Pfam" id="PF00893">
    <property type="entry name" value="Multi_Drug_Res"/>
    <property type="match status" value="1"/>
</dbReference>
<dbReference type="PANTHER" id="PTHR30561">
    <property type="entry name" value="SMR FAMILY PROTON-DEPENDENT DRUG EFFLUX TRANSPORTER SUGE"/>
    <property type="match status" value="1"/>
</dbReference>
<evidence type="ECO:0000256" key="10">
    <source>
        <dbReference type="SAM" id="Phobius"/>
    </source>
</evidence>
<dbReference type="FunFam" id="1.10.3730.20:FF:000001">
    <property type="entry name" value="Quaternary ammonium compound resistance transporter SugE"/>
    <property type="match status" value="1"/>
</dbReference>
<dbReference type="RefSeq" id="WP_067772105.1">
    <property type="nucleotide sequence ID" value="NZ_LIGX01000002.1"/>
</dbReference>
<dbReference type="InterPro" id="IPR000390">
    <property type="entry name" value="Small_drug/metabolite_transptr"/>
</dbReference>
<comment type="subcellular location">
    <subcellularLocation>
        <location evidence="1 9">Cell membrane</location>
        <topology evidence="1 9">Multi-pass membrane protein</topology>
    </subcellularLocation>
</comment>
<protein>
    <recommendedName>
        <fullName evidence="8">Guanidinium exporter</fullName>
    </recommendedName>
</protein>
<dbReference type="SUPFAM" id="SSF103481">
    <property type="entry name" value="Multidrug resistance efflux transporter EmrE"/>
    <property type="match status" value="1"/>
</dbReference>
<evidence type="ECO:0000256" key="1">
    <source>
        <dbReference type="ARBA" id="ARBA00004651"/>
    </source>
</evidence>
<reference evidence="12" key="1">
    <citation type="submission" date="2016-09" db="EMBL/GenBank/DDBJ databases">
        <authorList>
            <person name="Koehorst J."/>
        </authorList>
    </citation>
    <scope>NUCLEOTIDE SEQUENCE [LARGE SCALE GENOMIC DNA]</scope>
</reference>
<keyword evidence="4 9" id="KW-0812">Transmembrane</keyword>
<keyword evidence="3" id="KW-1003">Cell membrane</keyword>
<evidence type="ECO:0000256" key="4">
    <source>
        <dbReference type="ARBA" id="ARBA00022692"/>
    </source>
</evidence>
<accession>A0A1C7PEB5</accession>
<evidence type="ECO:0000256" key="5">
    <source>
        <dbReference type="ARBA" id="ARBA00022989"/>
    </source>
</evidence>
<sequence>MPWLCLIFAGLFEIGWPLGFKLADTYPRYFCHSISLAVASMALSGYLLYLAQKSIPIGTAYVIWTGIGAVGTVILGICFFGDSSSLLRLLFVSLILIGVVGLKCVH</sequence>
<dbReference type="STRING" id="1679444.PYTT_0083"/>
<evidence type="ECO:0000313" key="11">
    <source>
        <dbReference type="EMBL" id="SEH70192.1"/>
    </source>
</evidence>
<gene>
    <name evidence="11" type="ORF">PYTT_0083</name>
</gene>
<dbReference type="InterPro" id="IPR045324">
    <property type="entry name" value="Small_multidrug_res"/>
</dbReference>
<dbReference type="GO" id="GO:1990961">
    <property type="term" value="P:xenobiotic detoxification by transmembrane export across the plasma membrane"/>
    <property type="evidence" value="ECO:0007669"/>
    <property type="project" value="UniProtKB-ARBA"/>
</dbReference>
<keyword evidence="5 10" id="KW-1133">Transmembrane helix</keyword>
<feature type="transmembrane region" description="Helical" evidence="10">
    <location>
        <begin position="86"/>
        <end position="105"/>
    </location>
</feature>
<evidence type="ECO:0000256" key="9">
    <source>
        <dbReference type="RuleBase" id="RU003942"/>
    </source>
</evidence>